<accession>A0A8X6PDC0</accession>
<dbReference type="Proteomes" id="UP000887013">
    <property type="component" value="Unassembled WGS sequence"/>
</dbReference>
<name>A0A8X6PDC0_NEPPI</name>
<organism evidence="1 2">
    <name type="scientific">Nephila pilipes</name>
    <name type="common">Giant wood spider</name>
    <name type="synonym">Nephila maculata</name>
    <dbReference type="NCBI Taxonomy" id="299642"/>
    <lineage>
        <taxon>Eukaryota</taxon>
        <taxon>Metazoa</taxon>
        <taxon>Ecdysozoa</taxon>
        <taxon>Arthropoda</taxon>
        <taxon>Chelicerata</taxon>
        <taxon>Arachnida</taxon>
        <taxon>Araneae</taxon>
        <taxon>Araneomorphae</taxon>
        <taxon>Entelegynae</taxon>
        <taxon>Araneoidea</taxon>
        <taxon>Nephilidae</taxon>
        <taxon>Nephila</taxon>
    </lineage>
</organism>
<proteinExistence type="predicted"/>
<comment type="caution">
    <text evidence="1">The sequence shown here is derived from an EMBL/GenBank/DDBJ whole genome shotgun (WGS) entry which is preliminary data.</text>
</comment>
<sequence length="191" mass="21844">MLKECRILKHIDLSTAFGILDIKRNIVRLGAKPLVPWVWNGHQKVREIIDIGSQISVIREVQYEENGYNEIVSAFGEKEIAPLRIFEMSNDDGAHGAVCGIEETGDEDVHIPSEMEMEYFSLRSEALAELSSIEPGEENVTQRYRDRFKGKRNVVNADYRNEALIRSAAGYLIMLNLDWILRNEYVKSLNS</sequence>
<dbReference type="EMBL" id="BMAW01114480">
    <property type="protein sequence ID" value="GFT61910.1"/>
    <property type="molecule type" value="Genomic_DNA"/>
</dbReference>
<keyword evidence="2" id="KW-1185">Reference proteome</keyword>
<reference evidence="1" key="1">
    <citation type="submission" date="2020-08" db="EMBL/GenBank/DDBJ databases">
        <title>Multicomponent nature underlies the extraordinary mechanical properties of spider dragline silk.</title>
        <authorList>
            <person name="Kono N."/>
            <person name="Nakamura H."/>
            <person name="Mori M."/>
            <person name="Yoshida Y."/>
            <person name="Ohtoshi R."/>
            <person name="Malay A.D."/>
            <person name="Moran D.A.P."/>
            <person name="Tomita M."/>
            <person name="Numata K."/>
            <person name="Arakawa K."/>
        </authorList>
    </citation>
    <scope>NUCLEOTIDE SEQUENCE</scope>
</reference>
<protein>
    <submittedName>
        <fullName evidence="1">Uncharacterized protein</fullName>
    </submittedName>
</protein>
<gene>
    <name evidence="1" type="ORF">NPIL_414021</name>
</gene>
<evidence type="ECO:0000313" key="1">
    <source>
        <dbReference type="EMBL" id="GFT61910.1"/>
    </source>
</evidence>
<dbReference type="AlphaFoldDB" id="A0A8X6PDC0"/>
<evidence type="ECO:0000313" key="2">
    <source>
        <dbReference type="Proteomes" id="UP000887013"/>
    </source>
</evidence>